<dbReference type="STRING" id="1121328.JWYL7_1878"/>
<dbReference type="InterPro" id="IPR013078">
    <property type="entry name" value="His_Pase_superF_clade-1"/>
</dbReference>
<gene>
    <name evidence="1" type="ORF">JWYL7_1878</name>
</gene>
<dbReference type="EMBL" id="LSFY01000002">
    <property type="protein sequence ID" value="KXZ38921.1"/>
    <property type="molecule type" value="Genomic_DNA"/>
</dbReference>
<dbReference type="PATRIC" id="fig|1121328.3.peg.1890"/>
<proteinExistence type="predicted"/>
<dbReference type="RefSeq" id="WP_331722141.1">
    <property type="nucleotide sequence ID" value="NZ_LSFY01000002.1"/>
</dbReference>
<protein>
    <recommendedName>
        <fullName evidence="3">Phosphoglycerate mutase</fullName>
    </recommendedName>
</protein>
<sequence length="43" mass="4890">MVKIILLRHAQTDDNSSMKLSGHIDSKVSIYGLDQIKRTTDIF</sequence>
<evidence type="ECO:0008006" key="3">
    <source>
        <dbReference type="Google" id="ProtNLM"/>
    </source>
</evidence>
<dbReference type="Gene3D" id="3.40.50.1240">
    <property type="entry name" value="Phosphoglycerate mutase-like"/>
    <property type="match status" value="1"/>
</dbReference>
<accession>A0A150FMP6</accession>
<dbReference type="SUPFAM" id="SSF53254">
    <property type="entry name" value="Phosphoglycerate mutase-like"/>
    <property type="match status" value="1"/>
</dbReference>
<name>A0A150FMP6_CLOPD</name>
<dbReference type="InterPro" id="IPR029033">
    <property type="entry name" value="His_PPase_superfam"/>
</dbReference>
<evidence type="ECO:0000313" key="2">
    <source>
        <dbReference type="Proteomes" id="UP000092605"/>
    </source>
</evidence>
<dbReference type="AlphaFoldDB" id="A0A150FMP6"/>
<evidence type="ECO:0000313" key="1">
    <source>
        <dbReference type="EMBL" id="KXZ38921.1"/>
    </source>
</evidence>
<organism evidence="1 2">
    <name type="scientific">Alkalithermobacter thermoalcaliphilus JW-YL-7 = DSM 7308</name>
    <dbReference type="NCBI Taxonomy" id="1121328"/>
    <lineage>
        <taxon>Bacteria</taxon>
        <taxon>Bacillati</taxon>
        <taxon>Bacillota</taxon>
        <taxon>Clostridia</taxon>
        <taxon>Peptostreptococcales</taxon>
        <taxon>Tepidibacteraceae</taxon>
        <taxon>Alkalithermobacter</taxon>
    </lineage>
</organism>
<reference evidence="1 2" key="1">
    <citation type="submission" date="2016-02" db="EMBL/GenBank/DDBJ databases">
        <title>Draft genome sequence for Clostridium paradoxum JW-YL-7.</title>
        <authorList>
            <person name="Utturkar S.M."/>
            <person name="Lancaster A."/>
            <person name="Poole F.L."/>
            <person name="Adams M.W."/>
            <person name="Brown S.D."/>
        </authorList>
    </citation>
    <scope>NUCLEOTIDE SEQUENCE [LARGE SCALE GENOMIC DNA]</scope>
    <source>
        <strain evidence="1 2">JW-YL-7</strain>
    </source>
</reference>
<comment type="caution">
    <text evidence="1">The sequence shown here is derived from an EMBL/GenBank/DDBJ whole genome shotgun (WGS) entry which is preliminary data.</text>
</comment>
<dbReference type="Pfam" id="PF00300">
    <property type="entry name" value="His_Phos_1"/>
    <property type="match status" value="1"/>
</dbReference>
<dbReference type="Proteomes" id="UP000092605">
    <property type="component" value="Unassembled WGS sequence"/>
</dbReference>